<feature type="domain" description="RNA polymerase sigma-70 region 2" evidence="7">
    <location>
        <begin position="26"/>
        <end position="92"/>
    </location>
</feature>
<keyword evidence="2 6" id="KW-0805">Transcription regulation</keyword>
<keyword evidence="4 6" id="KW-0238">DNA-binding</keyword>
<dbReference type="Pfam" id="PF04542">
    <property type="entry name" value="Sigma70_r2"/>
    <property type="match status" value="1"/>
</dbReference>
<keyword evidence="10" id="KW-1185">Reference proteome</keyword>
<dbReference type="PANTHER" id="PTHR43133:SF51">
    <property type="entry name" value="RNA POLYMERASE SIGMA FACTOR"/>
    <property type="match status" value="1"/>
</dbReference>
<dbReference type="InterPro" id="IPR014284">
    <property type="entry name" value="RNA_pol_sigma-70_dom"/>
</dbReference>
<dbReference type="InterPro" id="IPR013249">
    <property type="entry name" value="RNA_pol_sigma70_r4_t2"/>
</dbReference>
<dbReference type="EMBL" id="JAMXLY010000037">
    <property type="protein sequence ID" value="MCO6026050.1"/>
    <property type="molecule type" value="Genomic_DNA"/>
</dbReference>
<dbReference type="InterPro" id="IPR013324">
    <property type="entry name" value="RNA_pol_sigma_r3/r4-like"/>
</dbReference>
<name>A0ABT1BZ02_9BACT</name>
<reference evidence="9 10" key="1">
    <citation type="submission" date="2022-06" db="EMBL/GenBank/DDBJ databases">
        <title>A taxonomic note on the genus Prevotella: Description of four novel genera and emended description of the genera Hallella and Xylanibacter.</title>
        <authorList>
            <person name="Hitch T.C.A."/>
        </authorList>
    </citation>
    <scope>NUCLEOTIDE SEQUENCE [LARGE SCALE GENOMIC DNA]</scope>
    <source>
        <strain evidence="9 10">DSM 100619</strain>
    </source>
</reference>
<evidence type="ECO:0000256" key="4">
    <source>
        <dbReference type="ARBA" id="ARBA00023125"/>
    </source>
</evidence>
<sequence>MKKLDDLSLVTRVAVFHDSRSFDRLVVKYQSPVRKFFLSQTLGNQPLSDDLAQETFLKVYLNIRKFRGISHFSTWLYRIAYNVWYDYLRRHKQTSDLDAPQVRGRIGEGSDRNLSMDLYNALQILSEKERLCITLQLIEGQPIEKIAEISGLNSNTVKSHLLRGKEKLANYLRKNGYDRKG</sequence>
<dbReference type="Pfam" id="PF08281">
    <property type="entry name" value="Sigma70_r4_2"/>
    <property type="match status" value="1"/>
</dbReference>
<dbReference type="PROSITE" id="PS01063">
    <property type="entry name" value="SIGMA70_ECF"/>
    <property type="match status" value="1"/>
</dbReference>
<dbReference type="InterPro" id="IPR007627">
    <property type="entry name" value="RNA_pol_sigma70_r2"/>
</dbReference>
<dbReference type="NCBIfam" id="TIGR02937">
    <property type="entry name" value="sigma70-ECF"/>
    <property type="match status" value="1"/>
</dbReference>
<dbReference type="Gene3D" id="1.10.1740.10">
    <property type="match status" value="1"/>
</dbReference>
<gene>
    <name evidence="9" type="ORF">NG821_09405</name>
</gene>
<evidence type="ECO:0000256" key="5">
    <source>
        <dbReference type="ARBA" id="ARBA00023163"/>
    </source>
</evidence>
<dbReference type="SUPFAM" id="SSF88659">
    <property type="entry name" value="Sigma3 and sigma4 domains of RNA polymerase sigma factors"/>
    <property type="match status" value="1"/>
</dbReference>
<protein>
    <recommendedName>
        <fullName evidence="6">RNA polymerase sigma factor</fullName>
    </recommendedName>
</protein>
<evidence type="ECO:0000256" key="3">
    <source>
        <dbReference type="ARBA" id="ARBA00023082"/>
    </source>
</evidence>
<organism evidence="9 10">
    <name type="scientific">Segatella cerevisiae</name>
    <dbReference type="NCBI Taxonomy" id="2053716"/>
    <lineage>
        <taxon>Bacteria</taxon>
        <taxon>Pseudomonadati</taxon>
        <taxon>Bacteroidota</taxon>
        <taxon>Bacteroidia</taxon>
        <taxon>Bacteroidales</taxon>
        <taxon>Prevotellaceae</taxon>
        <taxon>Segatella</taxon>
    </lineage>
</organism>
<feature type="domain" description="RNA polymerase sigma factor 70 region 4 type 2" evidence="8">
    <location>
        <begin position="116"/>
        <end position="168"/>
    </location>
</feature>
<dbReference type="Gene3D" id="1.10.10.10">
    <property type="entry name" value="Winged helix-like DNA-binding domain superfamily/Winged helix DNA-binding domain"/>
    <property type="match status" value="1"/>
</dbReference>
<dbReference type="Proteomes" id="UP001204015">
    <property type="component" value="Unassembled WGS sequence"/>
</dbReference>
<evidence type="ECO:0000313" key="9">
    <source>
        <dbReference type="EMBL" id="MCO6026050.1"/>
    </source>
</evidence>
<evidence type="ECO:0000313" key="10">
    <source>
        <dbReference type="Proteomes" id="UP001204015"/>
    </source>
</evidence>
<keyword evidence="3 6" id="KW-0731">Sigma factor</keyword>
<evidence type="ECO:0000256" key="6">
    <source>
        <dbReference type="RuleBase" id="RU000716"/>
    </source>
</evidence>
<dbReference type="InterPro" id="IPR036388">
    <property type="entry name" value="WH-like_DNA-bd_sf"/>
</dbReference>
<dbReference type="PANTHER" id="PTHR43133">
    <property type="entry name" value="RNA POLYMERASE ECF-TYPE SIGMA FACTO"/>
    <property type="match status" value="1"/>
</dbReference>
<accession>A0ABT1BZ02</accession>
<dbReference type="InterPro" id="IPR039425">
    <property type="entry name" value="RNA_pol_sigma-70-like"/>
</dbReference>
<evidence type="ECO:0000259" key="8">
    <source>
        <dbReference type="Pfam" id="PF08281"/>
    </source>
</evidence>
<evidence type="ECO:0000256" key="2">
    <source>
        <dbReference type="ARBA" id="ARBA00023015"/>
    </source>
</evidence>
<dbReference type="InterPro" id="IPR013325">
    <property type="entry name" value="RNA_pol_sigma_r2"/>
</dbReference>
<dbReference type="InterPro" id="IPR000838">
    <property type="entry name" value="RNA_pol_sigma70_ECF_CS"/>
</dbReference>
<dbReference type="SUPFAM" id="SSF88946">
    <property type="entry name" value="Sigma2 domain of RNA polymerase sigma factors"/>
    <property type="match status" value="1"/>
</dbReference>
<comment type="caution">
    <text evidence="9">The sequence shown here is derived from an EMBL/GenBank/DDBJ whole genome shotgun (WGS) entry which is preliminary data.</text>
</comment>
<comment type="similarity">
    <text evidence="1 6">Belongs to the sigma-70 factor family. ECF subfamily.</text>
</comment>
<evidence type="ECO:0000259" key="7">
    <source>
        <dbReference type="Pfam" id="PF04542"/>
    </source>
</evidence>
<evidence type="ECO:0000256" key="1">
    <source>
        <dbReference type="ARBA" id="ARBA00010641"/>
    </source>
</evidence>
<dbReference type="RefSeq" id="WP_252761408.1">
    <property type="nucleotide sequence ID" value="NZ_JAMXLY010000037.1"/>
</dbReference>
<keyword evidence="5 6" id="KW-0804">Transcription</keyword>
<proteinExistence type="inferred from homology"/>